<sequence>MASQRALLLVGEGFKVLLNLQTDDARRRRSLWKISAGRVSKSWENLWRAEMDETRMRSRDGRCSAASSGEEPHKPQTEELLYRGASWLDFLLTPLLLATRPVEIIAQSVNNLVCHGEHIHLPKQAWRQATTGNTGTFVNETTDLFTKLQPIEKEGQAMETLETFLQFRVFDITQVWDLACSYLVESPCHPHGASQGANHQLEVNFNTNTIGWMIERTDLYFLRDTETFTSFARISQFCSRLNLRMALSIVRHSTWRQTTDTPVHRWRSDADSSRTPLQSAPDLSFYAYFKSQWIPSPLASCNAHVLVVACASFKTWFSLSYLTFIIMFSHETPEVNAPPTRNRNIKSLSHRLVDKLGEFPLSRTCKAAACGREAPLRYRYTRYLMQHLDQAIRKDVAHVASVEEVCRLGREEEPTVLDRGMFGPFTLALSALETNDGRSPGNIPRAAVAWTSSIIRVSLFFSQLLQYQREYPCLCLRPRPGPHRERSAWTAMSYMGLYRAALIASLPHRLSGYDRSPMTILLTKLGNGCITPVRMNVMFNLIIEPNRRDLLIPYQRNMAVTKLVIDSPAIDEMGGGHTDAAPCLYAFLSELRSKAEPIVDGDKRSRCIYRNIKADVPMSAVLIRIGTWKKNFWKGPILVRSRVASSDRWVGFTVVGPLWAWRRRLGGAKKKAGKIGWDSNDKTSTRADCWQCTTAGPSGSEQRDSVGCVGRKRTEEREKRVSGCSQCDEGRGNCFQTPNRKPHFPKFNGWAKDSSRHPRPKLQPSRNLKEHLRRQRSMQTAPHDPYGLGWHGWEENVLPPGGHFPRIAKCRPALPRLAVCYYSYLQGIDIVLSGSNRTNTMKAGMIAKRTLLHFPPSITSWSSEKRTITSKHAGIWLLDERCSELPIPITVGRCTVQGLPTSEAEKDQRVTSYSPQVKACCLLPVIGYFPPTEAGNLVEGLISFFPLLSIFRLFLRVE</sequence>
<accession>A0AAI9V7X8</accession>
<dbReference type="AlphaFoldDB" id="A0AAI9V7X8"/>
<evidence type="ECO:0000313" key="3">
    <source>
        <dbReference type="Proteomes" id="UP001239213"/>
    </source>
</evidence>
<dbReference type="EMBL" id="MPDP01000146">
    <property type="protein sequence ID" value="KAK1476075.1"/>
    <property type="molecule type" value="Genomic_DNA"/>
</dbReference>
<comment type="caution">
    <text evidence="2">The sequence shown here is derived from an EMBL/GenBank/DDBJ whole genome shotgun (WGS) entry which is preliminary data.</text>
</comment>
<gene>
    <name evidence="2" type="ORF">CCUS01_05179</name>
</gene>
<organism evidence="2 3">
    <name type="scientific">Colletotrichum cuscutae</name>
    <dbReference type="NCBI Taxonomy" id="1209917"/>
    <lineage>
        <taxon>Eukaryota</taxon>
        <taxon>Fungi</taxon>
        <taxon>Dikarya</taxon>
        <taxon>Ascomycota</taxon>
        <taxon>Pezizomycotina</taxon>
        <taxon>Sordariomycetes</taxon>
        <taxon>Hypocreomycetidae</taxon>
        <taxon>Glomerellales</taxon>
        <taxon>Glomerellaceae</taxon>
        <taxon>Colletotrichum</taxon>
        <taxon>Colletotrichum acutatum species complex</taxon>
    </lineage>
</organism>
<proteinExistence type="predicted"/>
<feature type="region of interest" description="Disordered" evidence="1">
    <location>
        <begin position="749"/>
        <end position="785"/>
    </location>
</feature>
<feature type="region of interest" description="Disordered" evidence="1">
    <location>
        <begin position="57"/>
        <end position="76"/>
    </location>
</feature>
<reference evidence="2" key="1">
    <citation type="submission" date="2016-11" db="EMBL/GenBank/DDBJ databases">
        <title>The genome sequence of Colletotrichum cuscutae.</title>
        <authorList>
            <person name="Baroncelli R."/>
        </authorList>
    </citation>
    <scope>NUCLEOTIDE SEQUENCE</scope>
    <source>
        <strain evidence="2">IMI 304802</strain>
    </source>
</reference>
<keyword evidence="3" id="KW-1185">Reference proteome</keyword>
<evidence type="ECO:0000256" key="1">
    <source>
        <dbReference type="SAM" id="MobiDB-lite"/>
    </source>
</evidence>
<dbReference type="Proteomes" id="UP001239213">
    <property type="component" value="Unassembled WGS sequence"/>
</dbReference>
<name>A0AAI9V7X8_9PEZI</name>
<evidence type="ECO:0000313" key="2">
    <source>
        <dbReference type="EMBL" id="KAK1476075.1"/>
    </source>
</evidence>
<protein>
    <submittedName>
        <fullName evidence="2">Uncharacterized protein</fullName>
    </submittedName>
</protein>